<dbReference type="InterPro" id="IPR000387">
    <property type="entry name" value="Tyr_Pase_dom"/>
</dbReference>
<evidence type="ECO:0000256" key="6">
    <source>
        <dbReference type="SAM" id="MobiDB-lite"/>
    </source>
</evidence>
<dbReference type="Gene3D" id="3.90.190.10">
    <property type="entry name" value="Protein tyrosine phosphatase superfamily"/>
    <property type="match status" value="1"/>
</dbReference>
<organism evidence="9 10">
    <name type="scientific">Polysphondylium violaceum</name>
    <dbReference type="NCBI Taxonomy" id="133409"/>
    <lineage>
        <taxon>Eukaryota</taxon>
        <taxon>Amoebozoa</taxon>
        <taxon>Evosea</taxon>
        <taxon>Eumycetozoa</taxon>
        <taxon>Dictyostelia</taxon>
        <taxon>Dictyosteliales</taxon>
        <taxon>Dictyosteliaceae</taxon>
        <taxon>Polysphondylium</taxon>
    </lineage>
</organism>
<dbReference type="EC" id="3.1.3.48" evidence="2"/>
<evidence type="ECO:0000313" key="9">
    <source>
        <dbReference type="EMBL" id="KAF2075236.1"/>
    </source>
</evidence>
<dbReference type="PROSITE" id="PS00383">
    <property type="entry name" value="TYR_PHOSPHATASE_1"/>
    <property type="match status" value="1"/>
</dbReference>
<feature type="domain" description="Tyrosine-protein phosphatase" evidence="7">
    <location>
        <begin position="450"/>
        <end position="604"/>
    </location>
</feature>
<comment type="caution">
    <text evidence="9">The sequence shown here is derived from an EMBL/GenBank/DDBJ whole genome shotgun (WGS) entry which is preliminary data.</text>
</comment>
<feature type="compositionally biased region" description="Low complexity" evidence="6">
    <location>
        <begin position="154"/>
        <end position="164"/>
    </location>
</feature>
<dbReference type="InterPro" id="IPR016130">
    <property type="entry name" value="Tyr_Pase_AS"/>
</dbReference>
<dbReference type="PANTHER" id="PTHR10159">
    <property type="entry name" value="DUAL SPECIFICITY PROTEIN PHOSPHATASE"/>
    <property type="match status" value="1"/>
</dbReference>
<dbReference type="GO" id="GO:0008330">
    <property type="term" value="F:protein tyrosine/threonine phosphatase activity"/>
    <property type="evidence" value="ECO:0007669"/>
    <property type="project" value="TreeGrafter"/>
</dbReference>
<keyword evidence="4" id="KW-0904">Protein phosphatase</keyword>
<feature type="compositionally biased region" description="Low complexity" evidence="6">
    <location>
        <begin position="234"/>
        <end position="259"/>
    </location>
</feature>
<dbReference type="AlphaFoldDB" id="A0A8J4Q6T1"/>
<dbReference type="Pfam" id="PF00782">
    <property type="entry name" value="DSPc"/>
    <property type="match status" value="1"/>
</dbReference>
<evidence type="ECO:0000313" key="10">
    <source>
        <dbReference type="Proteomes" id="UP000695562"/>
    </source>
</evidence>
<comment type="catalytic activity">
    <reaction evidence="5">
        <text>O-phospho-L-seryl-[protein] + H2O = L-seryl-[protein] + phosphate</text>
        <dbReference type="Rhea" id="RHEA:20629"/>
        <dbReference type="Rhea" id="RHEA-COMP:9863"/>
        <dbReference type="Rhea" id="RHEA-COMP:11604"/>
        <dbReference type="ChEBI" id="CHEBI:15377"/>
        <dbReference type="ChEBI" id="CHEBI:29999"/>
        <dbReference type="ChEBI" id="CHEBI:43474"/>
        <dbReference type="ChEBI" id="CHEBI:83421"/>
        <dbReference type="EC" id="3.1.3.16"/>
    </reaction>
</comment>
<sequence length="619" mass="68890">MLDGLDGEHWKLKSEKRERKPIQLLDFILPKKRSKQSHAATATTSTANNNNNSNSNNNNNSHTNNEKEIGAKFEILKNENLAVNVVKELIVELKGEENGYKSPSGSAPAPSKLLDLESNKENLDPNLINILNNQISAGGSNSHQSIKKEQVAVTTTAPTTTTTTSLSANSNSDANQDTKTEEKRGKKRKSNLHTALDGAYWAINTLESRRKPIELPPLPPPVNSKPLPEIKEQSSSLSTKTTTKTTKTTLKTPTSPVSPKVKKTKSTTASDKLKSFKRLGNVIKSKIQSVVGGKKETKATTTTKKSQLPTSTKIKDEKKGNEQQENQEPSTSNTSHKVKYEDLTDDEKKKRVGVTFVLSPKKSKEVQKFHYSFLKSDMPPNLLNHDNNNGDNSNNNNNTKNDDDNNTFLPRSLSFTESLNNQDNNEIENEQPLSFSQPAIEQDIAVGVQVFSKFKESVKVFVGSKKCLYNKEWLEKESINSILNVTSEIGLPEHLNDKRFLRIRVSDSIDQPIKNYFQESAQFIEEGLSTTPDGVSGSSTSSGVLIHCKEGRSRSTTMAVVYGMKYLGLTLEQSYNYVASSCPRININSGFLFQLMDFEKKLYGTNSINFFSTRTTRKR</sequence>
<feature type="region of interest" description="Disordered" evidence="6">
    <location>
        <begin position="376"/>
        <end position="411"/>
    </location>
</feature>
<name>A0A8J4Q6T1_9MYCE</name>
<dbReference type="GO" id="GO:0017017">
    <property type="term" value="F:MAP kinase tyrosine/serine/threonine phosphatase activity"/>
    <property type="evidence" value="ECO:0007669"/>
    <property type="project" value="TreeGrafter"/>
</dbReference>
<evidence type="ECO:0000256" key="2">
    <source>
        <dbReference type="ARBA" id="ARBA00013064"/>
    </source>
</evidence>
<feature type="region of interest" description="Disordered" evidence="6">
    <location>
        <begin position="288"/>
        <end position="345"/>
    </location>
</feature>
<evidence type="ECO:0000259" key="7">
    <source>
        <dbReference type="PROSITE" id="PS50054"/>
    </source>
</evidence>
<evidence type="ECO:0000256" key="1">
    <source>
        <dbReference type="ARBA" id="ARBA00008601"/>
    </source>
</evidence>
<feature type="compositionally biased region" description="Pro residues" evidence="6">
    <location>
        <begin position="214"/>
        <end position="223"/>
    </location>
</feature>
<dbReference type="SMART" id="SM00195">
    <property type="entry name" value="DSPc"/>
    <property type="match status" value="1"/>
</dbReference>
<dbReference type="GO" id="GO:0043409">
    <property type="term" value="P:negative regulation of MAPK cascade"/>
    <property type="evidence" value="ECO:0007669"/>
    <property type="project" value="TreeGrafter"/>
</dbReference>
<comment type="similarity">
    <text evidence="1">Belongs to the protein-tyrosine phosphatase family. Non-receptor class dual specificity subfamily.</text>
</comment>
<accession>A0A8J4Q6T1</accession>
<evidence type="ECO:0000256" key="3">
    <source>
        <dbReference type="ARBA" id="ARBA00022801"/>
    </source>
</evidence>
<dbReference type="GO" id="GO:0033550">
    <property type="term" value="F:MAP kinase tyrosine phosphatase activity"/>
    <property type="evidence" value="ECO:0007669"/>
    <property type="project" value="TreeGrafter"/>
</dbReference>
<dbReference type="EMBL" id="AJWJ01000108">
    <property type="protein sequence ID" value="KAF2075236.1"/>
    <property type="molecule type" value="Genomic_DNA"/>
</dbReference>
<dbReference type="InterPro" id="IPR029021">
    <property type="entry name" value="Prot-tyrosine_phosphatase-like"/>
</dbReference>
<keyword evidence="10" id="KW-1185">Reference proteome</keyword>
<dbReference type="InterPro" id="IPR000340">
    <property type="entry name" value="Dual-sp_phosphatase_cat-dom"/>
</dbReference>
<feature type="region of interest" description="Disordered" evidence="6">
    <location>
        <begin position="29"/>
        <end position="65"/>
    </location>
</feature>
<evidence type="ECO:0000259" key="8">
    <source>
        <dbReference type="PROSITE" id="PS50056"/>
    </source>
</evidence>
<dbReference type="PANTHER" id="PTHR10159:SF414">
    <property type="entry name" value="PROTEIN-TYROSINE-PHOSPHATASE-RELATED"/>
    <property type="match status" value="1"/>
</dbReference>
<gene>
    <name evidence="9" type="ORF">CYY_003454</name>
</gene>
<dbReference type="SUPFAM" id="SSF52799">
    <property type="entry name" value="(Phosphotyrosine protein) phosphatases II"/>
    <property type="match status" value="1"/>
</dbReference>
<dbReference type="OrthoDB" id="21299at2759"/>
<feature type="region of interest" description="Disordered" evidence="6">
    <location>
        <begin position="139"/>
        <end position="192"/>
    </location>
</feature>
<feature type="domain" description="Tyrosine specific protein phosphatases" evidence="8">
    <location>
        <begin position="514"/>
        <end position="578"/>
    </location>
</feature>
<dbReference type="PROSITE" id="PS50054">
    <property type="entry name" value="TYR_PHOSPHATASE_DUAL"/>
    <property type="match status" value="1"/>
</dbReference>
<proteinExistence type="inferred from homology"/>
<keyword evidence="3" id="KW-0378">Hydrolase</keyword>
<dbReference type="InterPro" id="IPR020422">
    <property type="entry name" value="TYR_PHOSPHATASE_DUAL_dom"/>
</dbReference>
<dbReference type="Proteomes" id="UP000695562">
    <property type="component" value="Unassembled WGS sequence"/>
</dbReference>
<dbReference type="CDD" id="cd14498">
    <property type="entry name" value="DSP"/>
    <property type="match status" value="1"/>
</dbReference>
<feature type="compositionally biased region" description="Basic and acidic residues" evidence="6">
    <location>
        <begin position="313"/>
        <end position="322"/>
    </location>
</feature>
<reference evidence="9" key="1">
    <citation type="submission" date="2020-01" db="EMBL/GenBank/DDBJ databases">
        <title>Development of genomics and gene disruption for Polysphondylium violaceum indicates a role for the polyketide synthase stlB in stalk morphogenesis.</title>
        <authorList>
            <person name="Narita B."/>
            <person name="Kawabe Y."/>
            <person name="Kin K."/>
            <person name="Saito T."/>
            <person name="Gibbs R."/>
            <person name="Kuspa A."/>
            <person name="Muzny D."/>
            <person name="Queller D."/>
            <person name="Richards S."/>
            <person name="Strassman J."/>
            <person name="Sucgang R."/>
            <person name="Worley K."/>
            <person name="Schaap P."/>
        </authorList>
    </citation>
    <scope>NUCLEOTIDE SEQUENCE</scope>
    <source>
        <strain evidence="9">QSvi11</strain>
    </source>
</reference>
<feature type="compositionally biased region" description="Polar residues" evidence="6">
    <location>
        <begin position="165"/>
        <end position="175"/>
    </location>
</feature>
<feature type="compositionally biased region" description="Low complexity" evidence="6">
    <location>
        <begin position="37"/>
        <end position="63"/>
    </location>
</feature>
<dbReference type="GO" id="GO:0005737">
    <property type="term" value="C:cytoplasm"/>
    <property type="evidence" value="ECO:0007669"/>
    <property type="project" value="TreeGrafter"/>
</dbReference>
<dbReference type="PROSITE" id="PS50056">
    <property type="entry name" value="TYR_PHOSPHATASE_2"/>
    <property type="match status" value="1"/>
</dbReference>
<feature type="region of interest" description="Disordered" evidence="6">
    <location>
        <begin position="211"/>
        <end position="269"/>
    </location>
</feature>
<dbReference type="GO" id="GO:0004722">
    <property type="term" value="F:protein serine/threonine phosphatase activity"/>
    <property type="evidence" value="ECO:0007669"/>
    <property type="project" value="UniProtKB-EC"/>
</dbReference>
<protein>
    <recommendedName>
        <fullName evidence="2">protein-tyrosine-phosphatase</fullName>
        <ecNumber evidence="2">3.1.3.48</ecNumber>
    </recommendedName>
</protein>
<evidence type="ECO:0000256" key="5">
    <source>
        <dbReference type="ARBA" id="ARBA00047761"/>
    </source>
</evidence>
<feature type="compositionally biased region" description="Low complexity" evidence="6">
    <location>
        <begin position="381"/>
        <end position="399"/>
    </location>
</feature>
<evidence type="ECO:0000256" key="4">
    <source>
        <dbReference type="ARBA" id="ARBA00022912"/>
    </source>
</evidence>